<protein>
    <submittedName>
        <fullName evidence="2">Uncharacterized protein</fullName>
    </submittedName>
</protein>
<accession>R4K2H1</accession>
<proteinExistence type="predicted"/>
<dbReference type="STRING" id="86416.Clopa_1878"/>
<dbReference type="InterPro" id="IPR036187">
    <property type="entry name" value="DNA_mismatch_repair_MutS_sf"/>
</dbReference>
<evidence type="ECO:0000313" key="2">
    <source>
        <dbReference type="EMBL" id="AGK96778.1"/>
    </source>
</evidence>
<dbReference type="EMBL" id="CP003261">
    <property type="protein sequence ID" value="AGK96778.1"/>
    <property type="molecule type" value="Genomic_DNA"/>
</dbReference>
<dbReference type="RefSeq" id="WP_015615096.1">
    <property type="nucleotide sequence ID" value="NC_021182.1"/>
</dbReference>
<dbReference type="AlphaFoldDB" id="R4K2H1"/>
<feature type="coiled-coil region" evidence="1">
    <location>
        <begin position="83"/>
        <end position="127"/>
    </location>
</feature>
<reference evidence="2 3" key="1">
    <citation type="submission" date="2012-01" db="EMBL/GenBank/DDBJ databases">
        <title>Complete sequence of chromosome of Clostridium pasteurianum BC1.</title>
        <authorList>
            <consortium name="US DOE Joint Genome Institute"/>
            <person name="Lucas S."/>
            <person name="Han J."/>
            <person name="Lapidus A."/>
            <person name="Cheng J.-F."/>
            <person name="Goodwin L."/>
            <person name="Pitluck S."/>
            <person name="Peters L."/>
            <person name="Mikhailova N."/>
            <person name="Teshima H."/>
            <person name="Detter J.C."/>
            <person name="Han C."/>
            <person name="Tapia R."/>
            <person name="Land M."/>
            <person name="Hauser L."/>
            <person name="Kyrpides N."/>
            <person name="Ivanova N."/>
            <person name="Pagani I."/>
            <person name="Dunn J."/>
            <person name="Taghavi S."/>
            <person name="Francis A."/>
            <person name="van der Lelie D."/>
            <person name="Woyke T."/>
        </authorList>
    </citation>
    <scope>NUCLEOTIDE SEQUENCE [LARGE SCALE GENOMIC DNA]</scope>
    <source>
        <strain evidence="2 3">BC1</strain>
    </source>
</reference>
<gene>
    <name evidence="2" type="ORF">Clopa_1878</name>
</gene>
<evidence type="ECO:0000313" key="3">
    <source>
        <dbReference type="Proteomes" id="UP000013523"/>
    </source>
</evidence>
<dbReference type="SUPFAM" id="SSF48334">
    <property type="entry name" value="DNA repair protein MutS, domain III"/>
    <property type="match status" value="1"/>
</dbReference>
<keyword evidence="3" id="KW-1185">Reference proteome</keyword>
<dbReference type="HOGENOM" id="CLU_1583662_0_0_9"/>
<keyword evidence="1" id="KW-0175">Coiled coil</keyword>
<name>R4K2H1_CLOPA</name>
<evidence type="ECO:0000256" key="1">
    <source>
        <dbReference type="SAM" id="Coils"/>
    </source>
</evidence>
<dbReference type="Proteomes" id="UP000013523">
    <property type="component" value="Chromosome"/>
</dbReference>
<dbReference type="KEGG" id="cpas:Clopa_1878"/>
<organism evidence="2 3">
    <name type="scientific">Clostridium pasteurianum BC1</name>
    <dbReference type="NCBI Taxonomy" id="86416"/>
    <lineage>
        <taxon>Bacteria</taxon>
        <taxon>Bacillati</taxon>
        <taxon>Bacillota</taxon>
        <taxon>Clostridia</taxon>
        <taxon>Eubacteriales</taxon>
        <taxon>Clostridiaceae</taxon>
        <taxon>Clostridium</taxon>
    </lineage>
</organism>
<sequence>MDTIRGEDAKEILEEAHSLPSEKSKVNGKKLIKKYKTLEESKKMWEQWLREIDQEELRNIVSKNKTVITKDDEWRDETEWDEMDKEDDNLKELENLYSRLDNIKRELLELEKELADERLEHVRAVDNRNVEYQIKTKDRMYDIDNEVIRLLEKEKAIIDKIMEAQKNK</sequence>
<dbReference type="PATRIC" id="fig|86416.3.peg.1849"/>